<dbReference type="InterPro" id="IPR027417">
    <property type="entry name" value="P-loop_NTPase"/>
</dbReference>
<keyword evidence="1" id="KW-0808">Transferase</keyword>
<dbReference type="PANTHER" id="PTHR37816:SF1">
    <property type="entry name" value="TOXIN"/>
    <property type="match status" value="1"/>
</dbReference>
<gene>
    <name evidence="1" type="ORF">AVDCRST_MAG36-1316</name>
</gene>
<dbReference type="Gene3D" id="3.40.50.300">
    <property type="entry name" value="P-loop containing nucleotide triphosphate hydrolases"/>
    <property type="match status" value="1"/>
</dbReference>
<keyword evidence="1" id="KW-0418">Kinase</keyword>
<sequence>MAVAGTSGSGKSTLARRLAELLGAPYVELDALHHGPGWRQRETFVADVDAFTAGPTWVTEWQYETVRDLVADRADLLVFLLYRRSVVMRRVAGRTVVRRLRRTELWNGNREGPLRTFFTDPEHIVRWAWRTHPRTAARHAELAGADAVVVGLRTPRELEAWLAGPLTEALRRGRRHP</sequence>
<evidence type="ECO:0000313" key="1">
    <source>
        <dbReference type="EMBL" id="CAA9339168.1"/>
    </source>
</evidence>
<accession>A0A6J4LVE0</accession>
<name>A0A6J4LVE0_9ACTN</name>
<protein>
    <submittedName>
        <fullName evidence="1">Adenylate kinase</fullName>
        <ecNumber evidence="1">2.7.4.3</ecNumber>
    </submittedName>
</protein>
<proteinExistence type="predicted"/>
<dbReference type="InterPro" id="IPR052922">
    <property type="entry name" value="Cytidylate_Kinase-2"/>
</dbReference>
<dbReference type="AlphaFoldDB" id="A0A6J4LVE0"/>
<reference evidence="1" key="1">
    <citation type="submission" date="2020-02" db="EMBL/GenBank/DDBJ databases">
        <authorList>
            <person name="Meier V. D."/>
        </authorList>
    </citation>
    <scope>NUCLEOTIDE SEQUENCE</scope>
    <source>
        <strain evidence="1">AVDCRST_MAG36</strain>
    </source>
</reference>
<dbReference type="SUPFAM" id="SSF52540">
    <property type="entry name" value="P-loop containing nucleoside triphosphate hydrolases"/>
    <property type="match status" value="1"/>
</dbReference>
<dbReference type="GO" id="GO:0004017">
    <property type="term" value="F:AMP kinase activity"/>
    <property type="evidence" value="ECO:0007669"/>
    <property type="project" value="UniProtKB-EC"/>
</dbReference>
<dbReference type="PANTHER" id="PTHR37816">
    <property type="entry name" value="YALI0E33011P"/>
    <property type="match status" value="1"/>
</dbReference>
<dbReference type="EC" id="2.7.4.3" evidence="1"/>
<organism evidence="1">
    <name type="scientific">uncultured Nocardioidaceae bacterium</name>
    <dbReference type="NCBI Taxonomy" id="253824"/>
    <lineage>
        <taxon>Bacteria</taxon>
        <taxon>Bacillati</taxon>
        <taxon>Actinomycetota</taxon>
        <taxon>Actinomycetes</taxon>
        <taxon>Propionibacteriales</taxon>
        <taxon>Nocardioidaceae</taxon>
        <taxon>environmental samples</taxon>
    </lineage>
</organism>
<dbReference type="EMBL" id="CADCUH010000081">
    <property type="protein sequence ID" value="CAA9339168.1"/>
    <property type="molecule type" value="Genomic_DNA"/>
</dbReference>